<protein>
    <submittedName>
        <fullName evidence="8">Flagellar biosynthesis protein FlhA</fullName>
    </submittedName>
</protein>
<evidence type="ECO:0000256" key="4">
    <source>
        <dbReference type="ARBA" id="ARBA00022692"/>
    </source>
</evidence>
<evidence type="ECO:0000256" key="3">
    <source>
        <dbReference type="ARBA" id="ARBA00022475"/>
    </source>
</evidence>
<dbReference type="InterPro" id="IPR042194">
    <property type="entry name" value="FHIPEP_1"/>
</dbReference>
<feature type="transmembrane region" description="Helical" evidence="7">
    <location>
        <begin position="38"/>
        <end position="57"/>
    </location>
</feature>
<feature type="transmembrane region" description="Helical" evidence="7">
    <location>
        <begin position="12"/>
        <end position="32"/>
    </location>
</feature>
<dbReference type="PANTHER" id="PTHR30161">
    <property type="entry name" value="FLAGELLAR EXPORT PROTEIN, MEMBRANE FLHA SUBUNIT-RELATED"/>
    <property type="match status" value="1"/>
</dbReference>
<evidence type="ECO:0000256" key="2">
    <source>
        <dbReference type="ARBA" id="ARBA00008835"/>
    </source>
</evidence>
<keyword evidence="3" id="KW-1003">Cell membrane</keyword>
<dbReference type="GO" id="GO:0009306">
    <property type="term" value="P:protein secretion"/>
    <property type="evidence" value="ECO:0007669"/>
    <property type="project" value="InterPro"/>
</dbReference>
<feature type="transmembrane region" description="Helical" evidence="7">
    <location>
        <begin position="109"/>
        <end position="132"/>
    </location>
</feature>
<sequence length="694" mass="75701">MPKALSSIFKNPTVFLAVGLMFVIVMMVLPMPSWVLDVGLSASFAFAILIFTITLFIERPLDFSSFPSVLLAALLLRLSLNISSTKLIIGEGHTGPSAAGGVIEGFAMFVMGGNIFIGLIVFSVLVIVNFMVIAKGAGRMAEVGARFALDAMPGKQMAIDADLSAGAISHAEASARRITEQEETAFLGSLDGVSKFMKGDAVAGILITLLNLIAGIGIGVGVHGISLGEAVKNYSVLTVGDGLVSQIPAVIISIAAGLLLSKGRGEGTVDFALFKQFSQYPAAIGAVSGIMLIFAFFPGLPFLPFMAGAMILAGLAYRAYLNKEAEEKKAQTPEPVVEETPEAQKLGDALDIDEISVELAPNLVPQVMGEDFGFDQRVQKIRKFITKEFGFILPAIRLTDNALLDEDTYKIKIQGTEIASQVLKSNKLLVLIDPEEHPQIPGINTREPVFQAPARWVDKSYEDELMMFGLTVIAPIEVLATHLLETIQDNFTKILSRRTLRHTLDTFKNVSDPERAESNEKIIKEFIPDKVPLELLQGVCRLLLEERISIRNIPLILELVAEGRSALNTTEQLADFVRHRISYQFVSKLRDNQGRLPLVQIGPTWETHFQQNEQIDESGRRDIALPPDDFNRLAKSVREQLDNSARQGVYAAIATTSKRRRFIRSVLNAKGVKNPVVSYEEIGASERPAVMGVA</sequence>
<feature type="transmembrane region" description="Helical" evidence="7">
    <location>
        <begin position="69"/>
        <end position="89"/>
    </location>
</feature>
<keyword evidence="8" id="KW-0969">Cilium</keyword>
<name>A0A420WMC6_9PROT</name>
<dbReference type="EMBL" id="RBII01000001">
    <property type="protein sequence ID" value="RKQ72139.1"/>
    <property type="molecule type" value="Genomic_DNA"/>
</dbReference>
<dbReference type="Gene3D" id="1.10.8.540">
    <property type="entry name" value="FHIPEP family, domain 3"/>
    <property type="match status" value="1"/>
</dbReference>
<reference evidence="8 9" key="1">
    <citation type="submission" date="2018-10" db="EMBL/GenBank/DDBJ databases">
        <title>Genomic Encyclopedia of Type Strains, Phase IV (KMG-IV): sequencing the most valuable type-strain genomes for metagenomic binning, comparative biology and taxonomic classification.</title>
        <authorList>
            <person name="Goeker M."/>
        </authorList>
    </citation>
    <scope>NUCLEOTIDE SEQUENCE [LARGE SCALE GENOMIC DNA]</scope>
    <source>
        <strain evidence="8 9">DSM 22008</strain>
    </source>
</reference>
<dbReference type="PROSITE" id="PS00994">
    <property type="entry name" value="FHIPEP"/>
    <property type="match status" value="1"/>
</dbReference>
<dbReference type="Gene3D" id="3.40.30.60">
    <property type="entry name" value="FHIPEP family, domain 1"/>
    <property type="match status" value="1"/>
</dbReference>
<evidence type="ECO:0000256" key="6">
    <source>
        <dbReference type="ARBA" id="ARBA00023136"/>
    </source>
</evidence>
<organism evidence="8 9">
    <name type="scientific">Litorimonas taeanensis</name>
    <dbReference type="NCBI Taxonomy" id="568099"/>
    <lineage>
        <taxon>Bacteria</taxon>
        <taxon>Pseudomonadati</taxon>
        <taxon>Pseudomonadota</taxon>
        <taxon>Alphaproteobacteria</taxon>
        <taxon>Maricaulales</taxon>
        <taxon>Robiginitomaculaceae</taxon>
    </lineage>
</organism>
<dbReference type="GO" id="GO:0044780">
    <property type="term" value="P:bacterial-type flagellum assembly"/>
    <property type="evidence" value="ECO:0007669"/>
    <property type="project" value="TreeGrafter"/>
</dbReference>
<dbReference type="RefSeq" id="WP_121100087.1">
    <property type="nucleotide sequence ID" value="NZ_RBII01000001.1"/>
</dbReference>
<accession>A0A420WMC6</accession>
<dbReference type="PANTHER" id="PTHR30161:SF1">
    <property type="entry name" value="FLAGELLAR BIOSYNTHESIS PROTEIN FLHA-RELATED"/>
    <property type="match status" value="1"/>
</dbReference>
<dbReference type="InParanoid" id="A0A420WMC6"/>
<dbReference type="Gene3D" id="3.40.50.12790">
    <property type="entry name" value="FHIPEP family, domain 4"/>
    <property type="match status" value="1"/>
</dbReference>
<keyword evidence="4 7" id="KW-0812">Transmembrane</keyword>
<dbReference type="Proteomes" id="UP000282211">
    <property type="component" value="Unassembled WGS sequence"/>
</dbReference>
<comment type="similarity">
    <text evidence="2">Belongs to the FHIPEP (flagella/HR/invasion proteins export pore) family.</text>
</comment>
<keyword evidence="8" id="KW-0282">Flagellum</keyword>
<comment type="subcellular location">
    <subcellularLocation>
        <location evidence="1">Cell membrane</location>
        <topology evidence="1">Multi-pass membrane protein</topology>
    </subcellularLocation>
</comment>
<dbReference type="InterPro" id="IPR042196">
    <property type="entry name" value="FHIPEP_4"/>
</dbReference>
<dbReference type="InterPro" id="IPR025505">
    <property type="entry name" value="FHIPEP_CS"/>
</dbReference>
<gene>
    <name evidence="8" type="ORF">DES40_1476</name>
</gene>
<evidence type="ECO:0000256" key="1">
    <source>
        <dbReference type="ARBA" id="ARBA00004651"/>
    </source>
</evidence>
<evidence type="ECO:0000256" key="7">
    <source>
        <dbReference type="SAM" id="Phobius"/>
    </source>
</evidence>
<evidence type="ECO:0000313" key="8">
    <source>
        <dbReference type="EMBL" id="RKQ72139.1"/>
    </source>
</evidence>
<dbReference type="PIRSF" id="PIRSF005419">
    <property type="entry name" value="FlhA"/>
    <property type="match status" value="1"/>
</dbReference>
<proteinExistence type="inferred from homology"/>
<comment type="caution">
    <text evidence="8">The sequence shown here is derived from an EMBL/GenBank/DDBJ whole genome shotgun (WGS) entry which is preliminary data.</text>
</comment>
<dbReference type="OrthoDB" id="9759185at2"/>
<keyword evidence="9" id="KW-1185">Reference proteome</keyword>
<evidence type="ECO:0000313" key="9">
    <source>
        <dbReference type="Proteomes" id="UP000282211"/>
    </source>
</evidence>
<dbReference type="InterPro" id="IPR001712">
    <property type="entry name" value="T3SS_FHIPEP"/>
</dbReference>
<dbReference type="Pfam" id="PF00771">
    <property type="entry name" value="FHIPEP"/>
    <property type="match status" value="1"/>
</dbReference>
<dbReference type="FunCoup" id="A0A420WMC6">
    <property type="interactions" value="66"/>
</dbReference>
<keyword evidence="6 7" id="KW-0472">Membrane</keyword>
<keyword evidence="5 7" id="KW-1133">Transmembrane helix</keyword>
<feature type="transmembrane region" description="Helical" evidence="7">
    <location>
        <begin position="280"/>
        <end position="297"/>
    </location>
</feature>
<dbReference type="GO" id="GO:0005886">
    <property type="term" value="C:plasma membrane"/>
    <property type="evidence" value="ECO:0007669"/>
    <property type="project" value="UniProtKB-SubCell"/>
</dbReference>
<dbReference type="AlphaFoldDB" id="A0A420WMC6"/>
<evidence type="ECO:0000256" key="5">
    <source>
        <dbReference type="ARBA" id="ARBA00022989"/>
    </source>
</evidence>
<dbReference type="PRINTS" id="PR00949">
    <property type="entry name" value="TYPE3IMAPROT"/>
</dbReference>
<dbReference type="InterPro" id="IPR042193">
    <property type="entry name" value="FHIPEP_3"/>
</dbReference>
<feature type="transmembrane region" description="Helical" evidence="7">
    <location>
        <begin position="243"/>
        <end position="260"/>
    </location>
</feature>
<keyword evidence="8" id="KW-0966">Cell projection</keyword>
<feature type="transmembrane region" description="Helical" evidence="7">
    <location>
        <begin position="201"/>
        <end position="223"/>
    </location>
</feature>